<dbReference type="Pfam" id="PF07727">
    <property type="entry name" value="RVT_2"/>
    <property type="match status" value="1"/>
</dbReference>
<feature type="region of interest" description="Disordered" evidence="1">
    <location>
        <begin position="187"/>
        <end position="218"/>
    </location>
</feature>
<evidence type="ECO:0000313" key="4">
    <source>
        <dbReference type="Proteomes" id="UP000288805"/>
    </source>
</evidence>
<evidence type="ECO:0000313" key="3">
    <source>
        <dbReference type="EMBL" id="RVW37569.1"/>
    </source>
</evidence>
<evidence type="ECO:0000256" key="1">
    <source>
        <dbReference type="SAM" id="MobiDB-lite"/>
    </source>
</evidence>
<dbReference type="InterPro" id="IPR043502">
    <property type="entry name" value="DNA/RNA_pol_sf"/>
</dbReference>
<dbReference type="EMBL" id="QGNW01001534">
    <property type="protein sequence ID" value="RVW37569.1"/>
    <property type="molecule type" value="Genomic_DNA"/>
</dbReference>
<feature type="region of interest" description="Disordered" evidence="1">
    <location>
        <begin position="231"/>
        <end position="250"/>
    </location>
</feature>
<dbReference type="Proteomes" id="UP000288805">
    <property type="component" value="Unassembled WGS sequence"/>
</dbReference>
<dbReference type="CDD" id="cd09272">
    <property type="entry name" value="RNase_HI_RT_Ty1"/>
    <property type="match status" value="1"/>
</dbReference>
<organism evidence="3 4">
    <name type="scientific">Vitis vinifera</name>
    <name type="common">Grape</name>
    <dbReference type="NCBI Taxonomy" id="29760"/>
    <lineage>
        <taxon>Eukaryota</taxon>
        <taxon>Viridiplantae</taxon>
        <taxon>Streptophyta</taxon>
        <taxon>Embryophyta</taxon>
        <taxon>Tracheophyta</taxon>
        <taxon>Spermatophyta</taxon>
        <taxon>Magnoliopsida</taxon>
        <taxon>eudicotyledons</taxon>
        <taxon>Gunneridae</taxon>
        <taxon>Pentapetalae</taxon>
        <taxon>rosids</taxon>
        <taxon>Vitales</taxon>
        <taxon>Vitaceae</taxon>
        <taxon>Viteae</taxon>
        <taxon>Vitis</taxon>
    </lineage>
</organism>
<dbReference type="InterPro" id="IPR013103">
    <property type="entry name" value="RVT_2"/>
</dbReference>
<protein>
    <submittedName>
        <fullName evidence="3">Retrovirus-related Pol polyprotein from transposon RE1</fullName>
    </submittedName>
</protein>
<feature type="domain" description="Reverse transcriptase Ty1/copia-type" evidence="2">
    <location>
        <begin position="310"/>
        <end position="519"/>
    </location>
</feature>
<dbReference type="SUPFAM" id="SSF56672">
    <property type="entry name" value="DNA/RNA polymerases"/>
    <property type="match status" value="1"/>
</dbReference>
<proteinExistence type="predicted"/>
<dbReference type="PANTHER" id="PTHR11439:SF467">
    <property type="entry name" value="INTEGRASE CATALYTIC DOMAIN-CONTAINING PROTEIN"/>
    <property type="match status" value="1"/>
</dbReference>
<reference evidence="3 4" key="1">
    <citation type="journal article" date="2018" name="PLoS Genet.">
        <title>Population sequencing reveals clonal diversity and ancestral inbreeding in the grapevine cultivar Chardonnay.</title>
        <authorList>
            <person name="Roach M.J."/>
            <person name="Johnson D.L."/>
            <person name="Bohlmann J."/>
            <person name="van Vuuren H.J."/>
            <person name="Jones S.J."/>
            <person name="Pretorius I.S."/>
            <person name="Schmidt S.A."/>
            <person name="Borneman A.R."/>
        </authorList>
    </citation>
    <scope>NUCLEOTIDE SEQUENCE [LARGE SCALE GENOMIC DNA]</scope>
    <source>
        <strain evidence="4">cv. Chardonnay</strain>
        <tissue evidence="3">Leaf</tissue>
    </source>
</reference>
<dbReference type="PANTHER" id="PTHR11439">
    <property type="entry name" value="GAG-POL-RELATED RETROTRANSPOSON"/>
    <property type="match status" value="1"/>
</dbReference>
<evidence type="ECO:0000259" key="2">
    <source>
        <dbReference type="Pfam" id="PF07727"/>
    </source>
</evidence>
<name>A0A438DQ74_VITVI</name>
<gene>
    <name evidence="3" type="primary">RE1_958</name>
    <name evidence="3" type="ORF">CK203_073980</name>
</gene>
<dbReference type="AlphaFoldDB" id="A0A438DQ74"/>
<accession>A0A438DQ74</accession>
<feature type="compositionally biased region" description="Basic and acidic residues" evidence="1">
    <location>
        <begin position="187"/>
        <end position="197"/>
    </location>
</feature>
<sequence length="654" mass="74033">MGTKDEGSATVAMATAEPQLSFTPQMTMSNSGNRGCGISTLTSDMNCIMLILCAGTETLSPTLQLHNTLLVPSLSHKLFFVSQVTSDLNCIVLMYPTFCLLRDILTKEIIWRVTTAVHLLNRMPSKVLDFQTPLQALSGYTPVPTIFMLPPRGETRHEKQNWTELNWSSVSEIHVELRQPEHVFPTTEHHEDDHEAHVTSPSAVPENPTLENDPEVSSFNTNILAPPISYVLPNRHNHGKPPSRYSPDIEGRRSRYPIANYVSTKELNEPLKTFVHKISMCHFLTRVEEALGDPKWTQAIKDEMEALMKNKTWNLVPLPEGKKIVGCKWVFSLKHKADRSIERYKARLVAKGYTQTYGIDYQDTSSPVAKLNTIRVLISLATNLNWPLHQFDVKNAFLHGELEEEVYTDIPSGYSVTTGTNEVCKLQRALYGLKQSPRAWFGRFSLAMKKYGFQQSHVDHTLFLKKQQGKVTALIVYVDDMVITGDDIEEISRLQGQLASEFKMKNLGGLKYFLGIECKPMDTPIVQNHKLGLYLHQKPTNKGRYQRLVGKLIYLSHTRPDIAYAVSVVSQFMHCPSEEHMEAIIRILRYLKSSLGKGLMFSKNDHVRVDGYTNIDWVGNIFDRKSTSGYFTFVGGNLVTWRSKKQKVVALSSA</sequence>
<comment type="caution">
    <text evidence="3">The sequence shown here is derived from an EMBL/GenBank/DDBJ whole genome shotgun (WGS) entry which is preliminary data.</text>
</comment>